<gene>
    <name evidence="1" type="ordered locus">ACMV_P1_00060</name>
</gene>
<evidence type="ECO:0000313" key="1">
    <source>
        <dbReference type="EMBL" id="BAJ82802.1"/>
    </source>
</evidence>
<sequence>MKTEIAVLGIDLGKNSCSLAGLDGTGAVIKRRRMRPETVVTFTKELPPCVIAMEACWARVRGHEADLAVCGLGKWLN</sequence>
<geneLocation type="plasmid" evidence="1 2">
    <name>pACMV1</name>
</geneLocation>
<protein>
    <recommendedName>
        <fullName evidence="3">Transposase</fullName>
    </recommendedName>
</protein>
<name>F0J6T5_ACIMA</name>
<reference evidence="1 2" key="1">
    <citation type="submission" date="2010-12" db="EMBL/GenBank/DDBJ databases">
        <title>Whole genome sequence of Acidiphilium multivorum AIU301.</title>
        <authorList>
            <person name="Narita-Yamada S."/>
            <person name="Nakamura S."/>
            <person name="Ito N."/>
            <person name="Takarada H."/>
            <person name="Katano Y."/>
            <person name="Nakazawa H."/>
            <person name="Hosoyama A."/>
            <person name="Yamada R."/>
            <person name="Fujita N."/>
        </authorList>
    </citation>
    <scope>NUCLEOTIDE SEQUENCE [LARGE SCALE GENOMIC DNA]</scope>
    <source>
        <strain evidence="2">DSM 11245 / JCM 8867 / AIU301</strain>
        <plasmid evidence="1 2">pACMV1</plasmid>
    </source>
</reference>
<proteinExistence type="predicted"/>
<dbReference type="Proteomes" id="UP000007100">
    <property type="component" value="Plasmid pACMV1"/>
</dbReference>
<organism evidence="1 2">
    <name type="scientific">Acidiphilium multivorum (strain DSM 11245 / JCM 8867 / NBRC 100883 / AIU 301)</name>
    <dbReference type="NCBI Taxonomy" id="926570"/>
    <lineage>
        <taxon>Bacteria</taxon>
        <taxon>Pseudomonadati</taxon>
        <taxon>Pseudomonadota</taxon>
        <taxon>Alphaproteobacteria</taxon>
        <taxon>Acetobacterales</taxon>
        <taxon>Acidocellaceae</taxon>
        <taxon>Acidiphilium</taxon>
    </lineage>
</organism>
<evidence type="ECO:0000313" key="2">
    <source>
        <dbReference type="Proteomes" id="UP000007100"/>
    </source>
</evidence>
<dbReference type="HOGENOM" id="CLU_036902_16_4_5"/>
<dbReference type="AlphaFoldDB" id="F0J6T5"/>
<keyword evidence="2" id="KW-1185">Reference proteome</keyword>
<dbReference type="EMBL" id="AP012036">
    <property type="protein sequence ID" value="BAJ82802.1"/>
    <property type="molecule type" value="Genomic_DNA"/>
</dbReference>
<dbReference type="KEGG" id="amv:ACMV_P1_00060"/>
<evidence type="ECO:0008006" key="3">
    <source>
        <dbReference type="Google" id="ProtNLM"/>
    </source>
</evidence>
<accession>F0J6T5</accession>
<keyword evidence="1" id="KW-0614">Plasmid</keyword>